<dbReference type="PANTHER" id="PTHR47456">
    <property type="entry name" value="PHD-TYPE DOMAIN-CONTAINING PROTEIN"/>
    <property type="match status" value="1"/>
</dbReference>
<proteinExistence type="predicted"/>
<reference evidence="2" key="1">
    <citation type="submission" date="2011-05" db="EMBL/GenBank/DDBJ databases">
        <authorList>
            <person name="Richards S.R."/>
            <person name="Qu J."/>
            <person name="Jiang H."/>
            <person name="Jhangiani S.N."/>
            <person name="Agravi P."/>
            <person name="Goodspeed R."/>
            <person name="Gross S."/>
            <person name="Mandapat C."/>
            <person name="Jackson L."/>
            <person name="Mathew T."/>
            <person name="Pu L."/>
            <person name="Thornton R."/>
            <person name="Saada N."/>
            <person name="Wilczek-Boney K.B."/>
            <person name="Lee S."/>
            <person name="Kovar C."/>
            <person name="Wu Y."/>
            <person name="Scherer S.E."/>
            <person name="Worley K.C."/>
            <person name="Muzny D.M."/>
            <person name="Gibbs R."/>
        </authorList>
    </citation>
    <scope>NUCLEOTIDE SEQUENCE</scope>
    <source>
        <strain evidence="2">Brora</strain>
    </source>
</reference>
<accession>T1ILB1</accession>
<reference evidence="1" key="2">
    <citation type="submission" date="2015-02" db="UniProtKB">
        <authorList>
            <consortium name="EnsemblMetazoa"/>
        </authorList>
    </citation>
    <scope>IDENTIFICATION</scope>
</reference>
<dbReference type="Proteomes" id="UP000014500">
    <property type="component" value="Unassembled WGS sequence"/>
</dbReference>
<dbReference type="Pfam" id="PF15299">
    <property type="entry name" value="ALS2CR8"/>
    <property type="match status" value="1"/>
</dbReference>
<dbReference type="EnsemblMetazoa" id="SMAR001733-RA">
    <property type="protein sequence ID" value="SMAR001733-PA"/>
    <property type="gene ID" value="SMAR001733"/>
</dbReference>
<dbReference type="HOGENOM" id="CLU_1227490_0_0_1"/>
<keyword evidence="2" id="KW-1185">Reference proteome</keyword>
<dbReference type="EMBL" id="JH430767">
    <property type="status" value="NOT_ANNOTATED_CDS"/>
    <property type="molecule type" value="Genomic_DNA"/>
</dbReference>
<evidence type="ECO:0000313" key="1">
    <source>
        <dbReference type="EnsemblMetazoa" id="SMAR001733-PA"/>
    </source>
</evidence>
<dbReference type="GO" id="GO:0003700">
    <property type="term" value="F:DNA-binding transcription factor activity"/>
    <property type="evidence" value="ECO:0007669"/>
    <property type="project" value="InterPro"/>
</dbReference>
<organism evidence="1 2">
    <name type="scientific">Strigamia maritima</name>
    <name type="common">European centipede</name>
    <name type="synonym">Geophilus maritimus</name>
    <dbReference type="NCBI Taxonomy" id="126957"/>
    <lineage>
        <taxon>Eukaryota</taxon>
        <taxon>Metazoa</taxon>
        <taxon>Ecdysozoa</taxon>
        <taxon>Arthropoda</taxon>
        <taxon>Myriapoda</taxon>
        <taxon>Chilopoda</taxon>
        <taxon>Pleurostigmophora</taxon>
        <taxon>Geophilomorpha</taxon>
        <taxon>Linotaeniidae</taxon>
        <taxon>Strigamia</taxon>
    </lineage>
</organism>
<dbReference type="AlphaFoldDB" id="T1ILB1"/>
<dbReference type="InterPro" id="IPR029309">
    <property type="entry name" value="CaRF"/>
</dbReference>
<dbReference type="eggNOG" id="ENOG502S0W1">
    <property type="taxonomic scope" value="Eukaryota"/>
</dbReference>
<evidence type="ECO:0000313" key="2">
    <source>
        <dbReference type="Proteomes" id="UP000014500"/>
    </source>
</evidence>
<name>T1ILB1_STRMM</name>
<protein>
    <submittedName>
        <fullName evidence="1">Uncharacterized protein</fullName>
    </submittedName>
</protein>
<sequence length="226" mass="26566">WCSQSKILSVNKLGGAVEFFFIGLRYFYEFHVETQLIIYTNKKGSLPIEFFGQPFSVQKNCLFDCKFGKDYHQIPKMASHNDQSCLSSISTKGITSLKSVKQMLKQYVRERFCKDEAKPSLTNHAFYPSKRSIRNHVYIATQQQKYQWNPEWNLKYFMLDYSNAELLSISTVFPLCKKDLCDFRREQAWTRWVRKTGNINSGDGEFVLHHLRKIAYSNSENDFQSN</sequence>